<organism evidence="1 2">
    <name type="scientific">Nicotiana sylvestris</name>
    <name type="common">Wood tobacco</name>
    <name type="synonym">South American tobacco</name>
    <dbReference type="NCBI Taxonomy" id="4096"/>
    <lineage>
        <taxon>Eukaryota</taxon>
        <taxon>Viridiplantae</taxon>
        <taxon>Streptophyta</taxon>
        <taxon>Embryophyta</taxon>
        <taxon>Tracheophyta</taxon>
        <taxon>Spermatophyta</taxon>
        <taxon>Magnoliopsida</taxon>
        <taxon>eudicotyledons</taxon>
        <taxon>Gunneridae</taxon>
        <taxon>Pentapetalae</taxon>
        <taxon>asterids</taxon>
        <taxon>lamiids</taxon>
        <taxon>Solanales</taxon>
        <taxon>Solanaceae</taxon>
        <taxon>Nicotianoideae</taxon>
        <taxon>Nicotianeae</taxon>
        <taxon>Nicotiana</taxon>
    </lineage>
</organism>
<dbReference type="InterPro" id="IPR032675">
    <property type="entry name" value="LRR_dom_sf"/>
</dbReference>
<reference evidence="2" key="2">
    <citation type="submission" date="2025-08" db="UniProtKB">
        <authorList>
            <consortium name="RefSeq"/>
        </authorList>
    </citation>
    <scope>IDENTIFICATION</scope>
    <source>
        <tissue evidence="2">Leaf</tissue>
    </source>
</reference>
<dbReference type="AlphaFoldDB" id="A0A1U7X5Q1"/>
<dbReference type="Gene3D" id="3.80.10.10">
    <property type="entry name" value="Ribonuclease Inhibitor"/>
    <property type="match status" value="1"/>
</dbReference>
<dbReference type="PANTHER" id="PTHR16083:SF74">
    <property type="entry name" value="TIR-NBS-LRR TYPE DISEASE RESISTANCE PROTEIN"/>
    <property type="match status" value="1"/>
</dbReference>
<proteinExistence type="predicted"/>
<keyword evidence="1" id="KW-1185">Reference proteome</keyword>
<evidence type="ECO:0000313" key="2">
    <source>
        <dbReference type="RefSeq" id="XP_009781805.1"/>
    </source>
</evidence>
<accession>A0A1U7X5Q1</accession>
<reference evidence="1" key="1">
    <citation type="journal article" date="2013" name="Genome Biol.">
        <title>Reference genomes and transcriptomes of Nicotiana sylvestris and Nicotiana tomentosiformis.</title>
        <authorList>
            <person name="Sierro N."/>
            <person name="Battey J.N."/>
            <person name="Ouadi S."/>
            <person name="Bovet L."/>
            <person name="Goepfert S."/>
            <person name="Bakaher N."/>
            <person name="Peitsch M.C."/>
            <person name="Ivanov N.V."/>
        </authorList>
    </citation>
    <scope>NUCLEOTIDE SEQUENCE [LARGE SCALE GENOMIC DNA]</scope>
</reference>
<gene>
    <name evidence="2" type="primary">LOC104230641</name>
</gene>
<name>A0A1U7X5Q1_NICSY</name>
<protein>
    <submittedName>
        <fullName evidence="2">Probable WRKY transcription factor 19</fullName>
    </submittedName>
</protein>
<sequence length="142" mass="16030">MTFSSLVEIFEEPKEFDKLGILNLSFSESLLRTPNFSDTPHLQRIVLKGCVSLIEVHPSIGNLKKLSIFLDMENCKNLESLPSSIQMESLESFNLSGCEKLGRFPEIKGKMNLLSELFLGHTAIWKLPSSIGRLTPNWDQFA</sequence>
<evidence type="ECO:0000313" key="1">
    <source>
        <dbReference type="Proteomes" id="UP000189701"/>
    </source>
</evidence>
<dbReference type="STRING" id="4096.A0A1U7X5Q1"/>
<dbReference type="PANTHER" id="PTHR16083">
    <property type="entry name" value="LEUCINE RICH REPEAT CONTAINING PROTEIN"/>
    <property type="match status" value="1"/>
</dbReference>
<dbReference type="RefSeq" id="XP_009781805.1">
    <property type="nucleotide sequence ID" value="XM_009783503.1"/>
</dbReference>
<dbReference type="eggNOG" id="ENOG502R41B">
    <property type="taxonomic scope" value="Eukaryota"/>
</dbReference>
<dbReference type="SUPFAM" id="SSF52058">
    <property type="entry name" value="L domain-like"/>
    <property type="match status" value="1"/>
</dbReference>
<dbReference type="Proteomes" id="UP000189701">
    <property type="component" value="Unplaced"/>
</dbReference>